<keyword evidence="2" id="KW-0479">Metal-binding</keyword>
<evidence type="ECO:0000259" key="4">
    <source>
        <dbReference type="PROSITE" id="PS51792"/>
    </source>
</evidence>
<protein>
    <recommendedName>
        <fullName evidence="4">Yippee domain-containing protein</fullName>
    </recommendedName>
</protein>
<dbReference type="InterPro" id="IPR039058">
    <property type="entry name" value="Yippee_fam"/>
</dbReference>
<comment type="caution">
    <text evidence="5">The sequence shown here is derived from an EMBL/GenBank/DDBJ whole genome shotgun (WGS) entry which is preliminary data.</text>
</comment>
<dbReference type="OrthoDB" id="6407410at2759"/>
<feature type="domain" description="Yippee" evidence="4">
    <location>
        <begin position="1"/>
        <end position="65"/>
    </location>
</feature>
<comment type="similarity">
    <text evidence="1">Belongs to the yippee family.</text>
</comment>
<evidence type="ECO:0000313" key="5">
    <source>
        <dbReference type="EMBL" id="KAF6153586.1"/>
    </source>
</evidence>
<dbReference type="PROSITE" id="PS51792">
    <property type="entry name" value="YIPPEE"/>
    <property type="match status" value="1"/>
</dbReference>
<organism evidence="5 6">
    <name type="scientific">Kingdonia uniflora</name>
    <dbReference type="NCBI Taxonomy" id="39325"/>
    <lineage>
        <taxon>Eukaryota</taxon>
        <taxon>Viridiplantae</taxon>
        <taxon>Streptophyta</taxon>
        <taxon>Embryophyta</taxon>
        <taxon>Tracheophyta</taxon>
        <taxon>Spermatophyta</taxon>
        <taxon>Magnoliopsida</taxon>
        <taxon>Ranunculales</taxon>
        <taxon>Circaeasteraceae</taxon>
        <taxon>Kingdonia</taxon>
    </lineage>
</organism>
<evidence type="ECO:0000256" key="1">
    <source>
        <dbReference type="ARBA" id="ARBA00005613"/>
    </source>
</evidence>
<name>A0A7J7MFB8_9MAGN</name>
<gene>
    <name evidence="5" type="ORF">GIB67_027453</name>
</gene>
<accession>A0A7J7MFB8</accession>
<evidence type="ECO:0000256" key="2">
    <source>
        <dbReference type="ARBA" id="ARBA00022723"/>
    </source>
</evidence>
<keyword evidence="3" id="KW-0862">Zinc</keyword>
<dbReference type="EMBL" id="JACGCM010001560">
    <property type="protein sequence ID" value="KAF6153586.1"/>
    <property type="molecule type" value="Genomic_DNA"/>
</dbReference>
<keyword evidence="6" id="KW-1185">Reference proteome</keyword>
<dbReference type="AlphaFoldDB" id="A0A7J7MFB8"/>
<reference evidence="5 6" key="1">
    <citation type="journal article" date="2020" name="IScience">
        <title>Genome Sequencing of the Endangered Kingdonia uniflora (Circaeasteraceae, Ranunculales) Reveals Potential Mechanisms of Evolutionary Specialization.</title>
        <authorList>
            <person name="Sun Y."/>
            <person name="Deng T."/>
            <person name="Zhang A."/>
            <person name="Moore M.J."/>
            <person name="Landis J.B."/>
            <person name="Lin N."/>
            <person name="Zhang H."/>
            <person name="Zhang X."/>
            <person name="Huang J."/>
            <person name="Zhang X."/>
            <person name="Sun H."/>
            <person name="Wang H."/>
        </authorList>
    </citation>
    <scope>NUCLEOTIDE SEQUENCE [LARGE SCALE GENOMIC DNA]</scope>
    <source>
        <strain evidence="5">TB1705</strain>
        <tissue evidence="5">Leaf</tissue>
    </source>
</reference>
<evidence type="ECO:0000313" key="6">
    <source>
        <dbReference type="Proteomes" id="UP000541444"/>
    </source>
</evidence>
<dbReference type="PANTHER" id="PTHR13848">
    <property type="entry name" value="PROTEIN YIPPEE-LIKE CG15309-RELATED"/>
    <property type="match status" value="1"/>
</dbReference>
<dbReference type="Pfam" id="PF03226">
    <property type="entry name" value="Yippee-Mis18"/>
    <property type="match status" value="1"/>
</dbReference>
<evidence type="ECO:0000256" key="3">
    <source>
        <dbReference type="ARBA" id="ARBA00022833"/>
    </source>
</evidence>
<dbReference type="InterPro" id="IPR004910">
    <property type="entry name" value="Yippee/Mis18/Cereblon"/>
</dbReference>
<dbReference type="InterPro" id="IPR034751">
    <property type="entry name" value="Yippee"/>
</dbReference>
<dbReference type="GO" id="GO:0046872">
    <property type="term" value="F:metal ion binding"/>
    <property type="evidence" value="ECO:0007669"/>
    <property type="project" value="UniProtKB-KW"/>
</dbReference>
<dbReference type="Proteomes" id="UP000541444">
    <property type="component" value="Unassembled WGS sequence"/>
</dbReference>
<proteinExistence type="inferred from homology"/>
<sequence length="199" mass="22195">MRSVNISVGETNDRMMMTGMHTVANISCVGCGSIVGWKYEYVQEKSQKYKEGKFILERTSILSHTTSQDTIPVTLEGSKHGGTSSLSPFQIREYNWTSHNAFAESKRPAAYADTLAYDAMQSIVDLMWFLTVPDRAPPPVSMDEAMIALEELMASGHIDGTFFIKSLKVLIDSPAYRRPFLKLKTDKKVEFLATIISGP</sequence>